<dbReference type="RefSeq" id="WP_307040767.1">
    <property type="nucleotide sequence ID" value="NZ_JAUSYA010000001.1"/>
</dbReference>
<sequence>MNATRTGTLKVPGATLHYETAGKGPVLLLISGGAGDAGMYAGMTPRLAAHHTVVTYDPRGLSRSPLDDPSDAPHADEQVRVWSDDAHRLLELLAPDAEAAVLGCSSGAVVALDLLARRPQRLRRVVTHEPPLVELLDDPAPHRALFAEVRETFHRAGAEAAMARLGEGLSDETGRQAPERPTELPPGIREMAGRMHANLPVFLGRVLVPFSSTVPDLAALRPVADRLTPAAGQDSRGQTALHGPAVRLAELLGSTFAEFPGGHLGAVEDPEEFAGRLLTVLS</sequence>
<dbReference type="Pfam" id="PF00561">
    <property type="entry name" value="Abhydrolase_1"/>
    <property type="match status" value="1"/>
</dbReference>
<dbReference type="InterPro" id="IPR000073">
    <property type="entry name" value="AB_hydrolase_1"/>
</dbReference>
<protein>
    <submittedName>
        <fullName evidence="3">Pimeloyl-ACP methyl ester carboxylesterase</fullName>
    </submittedName>
</protein>
<feature type="region of interest" description="Disordered" evidence="1">
    <location>
        <begin position="167"/>
        <end position="186"/>
    </location>
</feature>
<dbReference type="PANTHER" id="PTHR43433:SF5">
    <property type="entry name" value="AB HYDROLASE-1 DOMAIN-CONTAINING PROTEIN"/>
    <property type="match status" value="1"/>
</dbReference>
<comment type="caution">
    <text evidence="3">The sequence shown here is derived from an EMBL/GenBank/DDBJ whole genome shotgun (WGS) entry which is preliminary data.</text>
</comment>
<evidence type="ECO:0000313" key="3">
    <source>
        <dbReference type="EMBL" id="MDQ0682269.1"/>
    </source>
</evidence>
<organism evidence="3 4">
    <name type="scientific">Streptomyces achromogenes</name>
    <dbReference type="NCBI Taxonomy" id="67255"/>
    <lineage>
        <taxon>Bacteria</taxon>
        <taxon>Bacillati</taxon>
        <taxon>Actinomycetota</taxon>
        <taxon>Actinomycetes</taxon>
        <taxon>Kitasatosporales</taxon>
        <taxon>Streptomycetaceae</taxon>
        <taxon>Streptomyces</taxon>
    </lineage>
</organism>
<keyword evidence="4" id="KW-1185">Reference proteome</keyword>
<dbReference type="InterPro" id="IPR029058">
    <property type="entry name" value="AB_hydrolase_fold"/>
</dbReference>
<evidence type="ECO:0000256" key="1">
    <source>
        <dbReference type="SAM" id="MobiDB-lite"/>
    </source>
</evidence>
<name>A0ABU0PV49_STRAH</name>
<feature type="compositionally biased region" description="Basic and acidic residues" evidence="1">
    <location>
        <begin position="172"/>
        <end position="182"/>
    </location>
</feature>
<dbReference type="SUPFAM" id="SSF53474">
    <property type="entry name" value="alpha/beta-Hydrolases"/>
    <property type="match status" value="1"/>
</dbReference>
<gene>
    <name evidence="3" type="ORF">QFZ56_001232</name>
</gene>
<reference evidence="3 4" key="1">
    <citation type="submission" date="2023-07" db="EMBL/GenBank/DDBJ databases">
        <title>Comparative genomics of wheat-associated soil bacteria to identify genetic determinants of phenazine resistance.</title>
        <authorList>
            <person name="Mouncey N."/>
        </authorList>
    </citation>
    <scope>NUCLEOTIDE SEQUENCE [LARGE SCALE GENOMIC DNA]</scope>
    <source>
        <strain evidence="3 4">W4I19-2</strain>
    </source>
</reference>
<dbReference type="PANTHER" id="PTHR43433">
    <property type="entry name" value="HYDROLASE, ALPHA/BETA FOLD FAMILY PROTEIN"/>
    <property type="match status" value="1"/>
</dbReference>
<dbReference type="Proteomes" id="UP001243364">
    <property type="component" value="Unassembled WGS sequence"/>
</dbReference>
<dbReference type="InterPro" id="IPR050471">
    <property type="entry name" value="AB_hydrolase"/>
</dbReference>
<dbReference type="EMBL" id="JAUSYA010000001">
    <property type="protein sequence ID" value="MDQ0682269.1"/>
    <property type="molecule type" value="Genomic_DNA"/>
</dbReference>
<proteinExistence type="predicted"/>
<evidence type="ECO:0000313" key="4">
    <source>
        <dbReference type="Proteomes" id="UP001243364"/>
    </source>
</evidence>
<dbReference type="Gene3D" id="3.40.50.1820">
    <property type="entry name" value="alpha/beta hydrolase"/>
    <property type="match status" value="1"/>
</dbReference>
<feature type="domain" description="AB hydrolase-1" evidence="2">
    <location>
        <begin position="25"/>
        <end position="166"/>
    </location>
</feature>
<accession>A0ABU0PV49</accession>
<evidence type="ECO:0000259" key="2">
    <source>
        <dbReference type="Pfam" id="PF00561"/>
    </source>
</evidence>